<dbReference type="AlphaFoldDB" id="A0A6L5X8G7"/>
<gene>
    <name evidence="2" type="ORF">FYJ35_12805</name>
</gene>
<dbReference type="SUPFAM" id="SSF52266">
    <property type="entry name" value="SGNH hydrolase"/>
    <property type="match status" value="1"/>
</dbReference>
<comment type="caution">
    <text evidence="2">The sequence shown here is derived from an EMBL/GenBank/DDBJ whole genome shotgun (WGS) entry which is preliminary data.</text>
</comment>
<name>A0A6L5X8G7_9FIRM</name>
<feature type="compositionally biased region" description="Acidic residues" evidence="1">
    <location>
        <begin position="102"/>
        <end position="111"/>
    </location>
</feature>
<evidence type="ECO:0000313" key="2">
    <source>
        <dbReference type="EMBL" id="MSS15897.1"/>
    </source>
</evidence>
<dbReference type="EMBL" id="VULZ01000017">
    <property type="protein sequence ID" value="MSS15897.1"/>
    <property type="molecule type" value="Genomic_DNA"/>
</dbReference>
<sequence length="295" mass="32423">MKRRLLILLLSAAAALAALVLLAFYMRKATDEFDSRHPHLSNPLESDASGIIRQNTDSASSESPYPSASSSSSGEKSGLSTAQEAGISLQKESDKSVLPEVSEAETETEMPEQERSLPVHKIIFVGDSRTIGMQNALKKYLPDDDCVFVGKVGEGCSWFLSEGKSLMADAISQNPDAPVVLNFGVNDPDQIDEYLAAYRDMVAEYPDTTFWFLSVNPVQRARMIEYGASEDALDLVTNTNITKLNLAVQQAFPGHYLDSSTILKLEGFRTVDGLHFTGQTYLRIHRFVVDELFGS</sequence>
<organism evidence="2 3">
    <name type="scientific">Porcincola intestinalis</name>
    <dbReference type="NCBI Taxonomy" id="2606632"/>
    <lineage>
        <taxon>Bacteria</taxon>
        <taxon>Bacillati</taxon>
        <taxon>Bacillota</taxon>
        <taxon>Clostridia</taxon>
        <taxon>Lachnospirales</taxon>
        <taxon>Lachnospiraceae</taxon>
        <taxon>Porcincola</taxon>
    </lineage>
</organism>
<dbReference type="Proteomes" id="UP000481852">
    <property type="component" value="Unassembled WGS sequence"/>
</dbReference>
<dbReference type="Gene3D" id="3.40.50.1110">
    <property type="entry name" value="SGNH hydrolase"/>
    <property type="match status" value="1"/>
</dbReference>
<keyword evidence="3" id="KW-1185">Reference proteome</keyword>
<proteinExistence type="predicted"/>
<feature type="region of interest" description="Disordered" evidence="1">
    <location>
        <begin position="55"/>
        <end position="115"/>
    </location>
</feature>
<evidence type="ECO:0000313" key="3">
    <source>
        <dbReference type="Proteomes" id="UP000481852"/>
    </source>
</evidence>
<evidence type="ECO:0000256" key="1">
    <source>
        <dbReference type="SAM" id="MobiDB-lite"/>
    </source>
</evidence>
<protein>
    <submittedName>
        <fullName evidence="2">Uncharacterized protein</fullName>
    </submittedName>
</protein>
<dbReference type="RefSeq" id="WP_154527214.1">
    <property type="nucleotide sequence ID" value="NZ_VULZ01000017.1"/>
</dbReference>
<feature type="compositionally biased region" description="Low complexity" evidence="1">
    <location>
        <begin position="58"/>
        <end position="80"/>
    </location>
</feature>
<dbReference type="InterPro" id="IPR036514">
    <property type="entry name" value="SGNH_hydro_sf"/>
</dbReference>
<reference evidence="2 3" key="1">
    <citation type="submission" date="2019-08" db="EMBL/GenBank/DDBJ databases">
        <title>In-depth cultivation of the pig gut microbiome towards novel bacterial diversity and tailored functional studies.</title>
        <authorList>
            <person name="Wylensek D."/>
            <person name="Hitch T.C.A."/>
            <person name="Clavel T."/>
        </authorList>
    </citation>
    <scope>NUCLEOTIDE SEQUENCE [LARGE SCALE GENOMIC DNA]</scope>
    <source>
        <strain evidence="2 3">Oil+RF-744-WCA-WT-11</strain>
    </source>
</reference>
<accession>A0A6L5X8G7</accession>